<reference evidence="3 4" key="1">
    <citation type="journal article" date="2021" name="Comput. Struct. Biotechnol. J.">
        <title>De novo genome assembly of the potent medicinal plant Rehmannia glutinosa using nanopore technology.</title>
        <authorList>
            <person name="Ma L."/>
            <person name="Dong C."/>
            <person name="Song C."/>
            <person name="Wang X."/>
            <person name="Zheng X."/>
            <person name="Niu Y."/>
            <person name="Chen S."/>
            <person name="Feng W."/>
        </authorList>
    </citation>
    <scope>NUCLEOTIDE SEQUENCE [LARGE SCALE GENOMIC DNA]</scope>
    <source>
        <strain evidence="3">DH-2019</strain>
    </source>
</reference>
<dbReference type="PANTHER" id="PTHR47074">
    <property type="entry name" value="BNAC02G40300D PROTEIN"/>
    <property type="match status" value="1"/>
</dbReference>
<dbReference type="InterPro" id="IPR052929">
    <property type="entry name" value="RNase_H-like_EbsB-rel"/>
</dbReference>
<dbReference type="PANTHER" id="PTHR47074:SF48">
    <property type="entry name" value="POLYNUCLEOTIDYL TRANSFERASE, RIBONUCLEASE H-LIKE SUPERFAMILY PROTEIN"/>
    <property type="match status" value="1"/>
</dbReference>
<dbReference type="Pfam" id="PF13456">
    <property type="entry name" value="RVT_3"/>
    <property type="match status" value="1"/>
</dbReference>
<feature type="domain" description="RNase H type-1" evidence="1">
    <location>
        <begin position="316"/>
        <end position="436"/>
    </location>
</feature>
<organism evidence="3 4">
    <name type="scientific">Rehmannia glutinosa</name>
    <name type="common">Chinese foxglove</name>
    <dbReference type="NCBI Taxonomy" id="99300"/>
    <lineage>
        <taxon>Eukaryota</taxon>
        <taxon>Viridiplantae</taxon>
        <taxon>Streptophyta</taxon>
        <taxon>Embryophyta</taxon>
        <taxon>Tracheophyta</taxon>
        <taxon>Spermatophyta</taxon>
        <taxon>Magnoliopsida</taxon>
        <taxon>eudicotyledons</taxon>
        <taxon>Gunneridae</taxon>
        <taxon>Pentapetalae</taxon>
        <taxon>asterids</taxon>
        <taxon>lamiids</taxon>
        <taxon>Lamiales</taxon>
        <taxon>Orobanchaceae</taxon>
        <taxon>Rehmannieae</taxon>
        <taxon>Rehmannia</taxon>
    </lineage>
</organism>
<evidence type="ECO:0000259" key="1">
    <source>
        <dbReference type="Pfam" id="PF13456"/>
    </source>
</evidence>
<comment type="caution">
    <text evidence="3">The sequence shown here is derived from an EMBL/GenBank/DDBJ whole genome shotgun (WGS) entry which is preliminary data.</text>
</comment>
<proteinExistence type="predicted"/>
<dbReference type="EMBL" id="JABTTQ020000001">
    <property type="protein sequence ID" value="KAK6163647.1"/>
    <property type="molecule type" value="Genomic_DNA"/>
</dbReference>
<dbReference type="InterPro" id="IPR044730">
    <property type="entry name" value="RNase_H-like_dom_plant"/>
</dbReference>
<dbReference type="InterPro" id="IPR002156">
    <property type="entry name" value="RNaseH_domain"/>
</dbReference>
<feature type="domain" description="Reverse transcriptase zinc-binding" evidence="2">
    <location>
        <begin position="141"/>
        <end position="211"/>
    </location>
</feature>
<evidence type="ECO:0008006" key="5">
    <source>
        <dbReference type="Google" id="ProtNLM"/>
    </source>
</evidence>
<evidence type="ECO:0000313" key="3">
    <source>
        <dbReference type="EMBL" id="KAK6163647.1"/>
    </source>
</evidence>
<accession>A0ABR0XWQ1</accession>
<name>A0ABR0XWQ1_REHGL</name>
<sequence length="455" mass="51953">MVDMIRKKLKDWNGRYLSTAGKMVLIQSAAQAIPSYLMSCFSFPANTCNQINSLIRNFWWGQRKEERRIHWKAWSFMCKSKKEGCLGFRDLQCFNEAMLAKQCWRLLTNESSLLSKVLKQRTENIRALKDNNLNSPSSSGNEAGLWKWLWYLKIPNKVKVFLWKCVICILPTKGALRRRGVGTNAICARCGLAEETNEHAVRDCGWMEFMWAMSPLHIYLPPLQHRGTLGDWVAQFMKQGDSDGHDLFAMILWSAWAAINKLIFEKQSITHQQCIKLATARLHEHAQVGVMGRTPSTTRIYPQKWIPPEESTVKINSDASIRDGEGTGIGIAIRDHRGQIISTLSKMIPIEYDIAVAEAIACREGLVLAKDWGLRNVIIESDNINLVNRLQKRTEDLTYLGNIIADVIHIFPYFDMVNSSFVKRSGNILAHHLASFSFFFSWFRTKDRGYSGSLG</sequence>
<dbReference type="SUPFAM" id="SSF53098">
    <property type="entry name" value="Ribonuclease H-like"/>
    <property type="match status" value="1"/>
</dbReference>
<dbReference type="Pfam" id="PF13966">
    <property type="entry name" value="zf-RVT"/>
    <property type="match status" value="1"/>
</dbReference>
<evidence type="ECO:0000259" key="2">
    <source>
        <dbReference type="Pfam" id="PF13966"/>
    </source>
</evidence>
<dbReference type="CDD" id="cd06222">
    <property type="entry name" value="RNase_H_like"/>
    <property type="match status" value="1"/>
</dbReference>
<protein>
    <recommendedName>
        <fullName evidence="5">Reverse transcriptase</fullName>
    </recommendedName>
</protein>
<gene>
    <name evidence="3" type="ORF">DH2020_000511</name>
</gene>
<dbReference type="InterPro" id="IPR026960">
    <property type="entry name" value="RVT-Znf"/>
</dbReference>
<dbReference type="InterPro" id="IPR036397">
    <property type="entry name" value="RNaseH_sf"/>
</dbReference>
<dbReference type="Gene3D" id="3.30.420.10">
    <property type="entry name" value="Ribonuclease H-like superfamily/Ribonuclease H"/>
    <property type="match status" value="1"/>
</dbReference>
<dbReference type="InterPro" id="IPR012337">
    <property type="entry name" value="RNaseH-like_sf"/>
</dbReference>
<dbReference type="Proteomes" id="UP001318860">
    <property type="component" value="Unassembled WGS sequence"/>
</dbReference>
<keyword evidence="4" id="KW-1185">Reference proteome</keyword>
<evidence type="ECO:0000313" key="4">
    <source>
        <dbReference type="Proteomes" id="UP001318860"/>
    </source>
</evidence>